<dbReference type="GeneID" id="100211643"/>
<protein>
    <submittedName>
        <fullName evidence="3">Uncharacterized protein LOC100211643 isoform X3</fullName>
    </submittedName>
</protein>
<keyword evidence="2" id="KW-1185">Reference proteome</keyword>
<evidence type="ECO:0000259" key="1">
    <source>
        <dbReference type="Pfam" id="PF00582"/>
    </source>
</evidence>
<sequence>MFTIYHLISKITVLCLYLTFEVSTTIKIFCFDIENFVHSFSLRTKLVKRRWQRKKSLIMSTPSRTILMAVDDTETTLHAFEWYIENFHRSEDVLVLTHVHRMPELPTMGLMAGTIAMSESYEIVIRASIEKSKQLLASYENRCKDHQVHSRIILADDHHSPGHVICKLAKSNEADVIITGQRGLGKLGRVFLGSTSDYVLHHAHIPVIVVPPKNTDH</sequence>
<dbReference type="Gene3D" id="3.40.50.620">
    <property type="entry name" value="HUPs"/>
    <property type="match status" value="1"/>
</dbReference>
<gene>
    <name evidence="3" type="primary">LOC100211643</name>
</gene>
<evidence type="ECO:0000313" key="2">
    <source>
        <dbReference type="Proteomes" id="UP001652625"/>
    </source>
</evidence>
<dbReference type="RefSeq" id="XP_065648305.1">
    <property type="nucleotide sequence ID" value="XM_065792233.1"/>
</dbReference>
<accession>A0ABM4BH41</accession>
<dbReference type="Proteomes" id="UP001652625">
    <property type="component" value="Chromosome 03"/>
</dbReference>
<name>A0ABM4BH41_HYDVU</name>
<dbReference type="PANTHER" id="PTHR46989">
    <property type="entry name" value="USP DOMAIN-CONTAINING PROTEIN"/>
    <property type="match status" value="1"/>
</dbReference>
<dbReference type="CDD" id="cd23659">
    <property type="entry name" value="USP_At3g01520-like"/>
    <property type="match status" value="1"/>
</dbReference>
<dbReference type="PRINTS" id="PR01438">
    <property type="entry name" value="UNVRSLSTRESS"/>
</dbReference>
<dbReference type="InterPro" id="IPR014729">
    <property type="entry name" value="Rossmann-like_a/b/a_fold"/>
</dbReference>
<feature type="domain" description="UspA" evidence="1">
    <location>
        <begin position="64"/>
        <end position="211"/>
    </location>
</feature>
<proteinExistence type="predicted"/>
<dbReference type="SUPFAM" id="SSF52402">
    <property type="entry name" value="Adenine nucleotide alpha hydrolases-like"/>
    <property type="match status" value="1"/>
</dbReference>
<dbReference type="Pfam" id="PF00582">
    <property type="entry name" value="Usp"/>
    <property type="match status" value="1"/>
</dbReference>
<organism evidence="2 3">
    <name type="scientific">Hydra vulgaris</name>
    <name type="common">Hydra</name>
    <name type="synonym">Hydra attenuata</name>
    <dbReference type="NCBI Taxonomy" id="6087"/>
    <lineage>
        <taxon>Eukaryota</taxon>
        <taxon>Metazoa</taxon>
        <taxon>Cnidaria</taxon>
        <taxon>Hydrozoa</taxon>
        <taxon>Hydroidolina</taxon>
        <taxon>Anthoathecata</taxon>
        <taxon>Aplanulata</taxon>
        <taxon>Hydridae</taxon>
        <taxon>Hydra</taxon>
    </lineage>
</organism>
<evidence type="ECO:0000313" key="3">
    <source>
        <dbReference type="RefSeq" id="XP_065648305.1"/>
    </source>
</evidence>
<dbReference type="InterPro" id="IPR006016">
    <property type="entry name" value="UspA"/>
</dbReference>
<dbReference type="InterPro" id="IPR006015">
    <property type="entry name" value="Universal_stress_UspA"/>
</dbReference>
<dbReference type="PANTHER" id="PTHR46989:SF3">
    <property type="entry name" value="USPA DOMAIN-CONTAINING PROTEIN"/>
    <property type="match status" value="1"/>
</dbReference>
<reference evidence="3" key="1">
    <citation type="submission" date="2025-08" db="UniProtKB">
        <authorList>
            <consortium name="RefSeq"/>
        </authorList>
    </citation>
    <scope>IDENTIFICATION</scope>
</reference>